<accession>A0AA40EPF5</accession>
<reference evidence="3" key="1">
    <citation type="submission" date="2023-06" db="EMBL/GenBank/DDBJ databases">
        <title>Genome-scale phylogeny and comparative genomics of the fungal order Sordariales.</title>
        <authorList>
            <consortium name="Lawrence Berkeley National Laboratory"/>
            <person name="Hensen N."/>
            <person name="Bonometti L."/>
            <person name="Westerberg I."/>
            <person name="Brannstrom I.O."/>
            <person name="Guillou S."/>
            <person name="Cros-Aarteil S."/>
            <person name="Calhoun S."/>
            <person name="Haridas S."/>
            <person name="Kuo A."/>
            <person name="Mondo S."/>
            <person name="Pangilinan J."/>
            <person name="Riley R."/>
            <person name="LaButti K."/>
            <person name="Andreopoulos B."/>
            <person name="Lipzen A."/>
            <person name="Chen C."/>
            <person name="Yanf M."/>
            <person name="Daum C."/>
            <person name="Ng V."/>
            <person name="Clum A."/>
            <person name="Steindorff A."/>
            <person name="Ohm R."/>
            <person name="Martin F."/>
            <person name="Silar P."/>
            <person name="Natvig D."/>
            <person name="Lalanne C."/>
            <person name="Gautier V."/>
            <person name="Ament-velasquez S.L."/>
            <person name="Kruys A."/>
            <person name="Hutchinson M.I."/>
            <person name="Powell A.J."/>
            <person name="Barry K."/>
            <person name="Miller A.N."/>
            <person name="Grigoriev I.V."/>
            <person name="Debuchy R."/>
            <person name="Gladieux P."/>
            <person name="Thoren M.H."/>
            <person name="Johannesson H."/>
        </authorList>
    </citation>
    <scope>NUCLEOTIDE SEQUENCE</scope>
    <source>
        <strain evidence="3">SMH3187-1</strain>
    </source>
</reference>
<name>A0AA40EPF5_9PEZI</name>
<feature type="chain" id="PRO_5041245083" description="Infection structure specific protein" evidence="2">
    <location>
        <begin position="18"/>
        <end position="212"/>
    </location>
</feature>
<feature type="region of interest" description="Disordered" evidence="1">
    <location>
        <begin position="133"/>
        <end position="160"/>
    </location>
</feature>
<feature type="signal peptide" evidence="2">
    <location>
        <begin position="1"/>
        <end position="17"/>
    </location>
</feature>
<dbReference type="EMBL" id="JAUKUD010000005">
    <property type="protein sequence ID" value="KAK0743075.1"/>
    <property type="molecule type" value="Genomic_DNA"/>
</dbReference>
<dbReference type="AlphaFoldDB" id="A0AA40EPF5"/>
<evidence type="ECO:0000256" key="1">
    <source>
        <dbReference type="SAM" id="MobiDB-lite"/>
    </source>
</evidence>
<proteinExistence type="predicted"/>
<evidence type="ECO:0000256" key="2">
    <source>
        <dbReference type="SAM" id="SignalP"/>
    </source>
</evidence>
<gene>
    <name evidence="3" type="ORF">B0T18DRAFT_391923</name>
</gene>
<evidence type="ECO:0000313" key="4">
    <source>
        <dbReference type="Proteomes" id="UP001172155"/>
    </source>
</evidence>
<feature type="compositionally biased region" description="Polar residues" evidence="1">
    <location>
        <begin position="133"/>
        <end position="151"/>
    </location>
</feature>
<evidence type="ECO:0008006" key="5">
    <source>
        <dbReference type="Google" id="ProtNLM"/>
    </source>
</evidence>
<comment type="caution">
    <text evidence="3">The sequence shown here is derived from an EMBL/GenBank/DDBJ whole genome shotgun (WGS) entry which is preliminary data.</text>
</comment>
<keyword evidence="4" id="KW-1185">Reference proteome</keyword>
<organism evidence="3 4">
    <name type="scientific">Schizothecium vesticola</name>
    <dbReference type="NCBI Taxonomy" id="314040"/>
    <lineage>
        <taxon>Eukaryota</taxon>
        <taxon>Fungi</taxon>
        <taxon>Dikarya</taxon>
        <taxon>Ascomycota</taxon>
        <taxon>Pezizomycotina</taxon>
        <taxon>Sordariomycetes</taxon>
        <taxon>Sordariomycetidae</taxon>
        <taxon>Sordariales</taxon>
        <taxon>Schizotheciaceae</taxon>
        <taxon>Schizothecium</taxon>
    </lineage>
</organism>
<protein>
    <recommendedName>
        <fullName evidence="5">Infection structure specific protein</fullName>
    </recommendedName>
</protein>
<keyword evidence="2" id="KW-0732">Signal</keyword>
<sequence>MLSKAALLAILPALVASSQILHPHAHQPHQARQTNAADATACLGEIEAAASFPMLPKELVGLTDIKPIINPCDYTPPVAMAAAFSSFEKDLLSWVSGSWPKVTSALSKCPSLSSEVEGFARAWDQIVCTDKNGSGPTATSNGGVQPTGNPDGSQTTGAGSATTVTALTGSQTTNTAGSATSQGTKSAGMARETGFVAGVIAVAGFVGAVVAL</sequence>
<dbReference type="Proteomes" id="UP001172155">
    <property type="component" value="Unassembled WGS sequence"/>
</dbReference>
<evidence type="ECO:0000313" key="3">
    <source>
        <dbReference type="EMBL" id="KAK0743075.1"/>
    </source>
</evidence>